<gene>
    <name evidence="1" type="ORF">PY092_07875</name>
</gene>
<sequence>MSRVIKDIDAALKSYPYLQRVTEDGYVRVRGKIPLIHPEKGEIDRYEVLIKFPESFPRCFPSVIETSNKIPRIADRHVNHDNTLCLAVLPEERVVSKNGISFKFFLDKVLVPHLARETYRERKGFYPDGEYAHGYEGIWEYYEVKLGLDDRTKIIEELEMIARSKWPERNHKCPCGSGLKFKKCHNEKWNEIIKPGHDYVHKILILLKGNLNETN</sequence>
<dbReference type="RefSeq" id="WP_275615297.1">
    <property type="nucleotide sequence ID" value="NZ_JARFVB010000003.1"/>
</dbReference>
<evidence type="ECO:0000313" key="1">
    <source>
        <dbReference type="EMBL" id="MDF0716058.1"/>
    </source>
</evidence>
<dbReference type="Gene3D" id="3.10.450.50">
    <property type="match status" value="1"/>
</dbReference>
<protein>
    <submittedName>
        <fullName evidence="1">SEC-C domain-containing protein</fullName>
    </submittedName>
</protein>
<name>A0ABT5XXZ2_9FLAO</name>
<keyword evidence="2" id="KW-1185">Reference proteome</keyword>
<dbReference type="Proteomes" id="UP001221366">
    <property type="component" value="Unassembled WGS sequence"/>
</dbReference>
<dbReference type="EMBL" id="JARFVB010000003">
    <property type="protein sequence ID" value="MDF0716058.1"/>
    <property type="molecule type" value="Genomic_DNA"/>
</dbReference>
<proteinExistence type="predicted"/>
<comment type="caution">
    <text evidence="1">The sequence shown here is derived from an EMBL/GenBank/DDBJ whole genome shotgun (WGS) entry which is preliminary data.</text>
</comment>
<organism evidence="1 2">
    <name type="scientific">Flagellimonas yonaguniensis</name>
    <dbReference type="NCBI Taxonomy" id="3031325"/>
    <lineage>
        <taxon>Bacteria</taxon>
        <taxon>Pseudomonadati</taxon>
        <taxon>Bacteroidota</taxon>
        <taxon>Flavobacteriia</taxon>
        <taxon>Flavobacteriales</taxon>
        <taxon>Flavobacteriaceae</taxon>
        <taxon>Flagellimonas</taxon>
    </lineage>
</organism>
<dbReference type="InterPro" id="IPR004027">
    <property type="entry name" value="SEC_C_motif"/>
</dbReference>
<dbReference type="SUPFAM" id="SSF103642">
    <property type="entry name" value="Sec-C motif"/>
    <property type="match status" value="1"/>
</dbReference>
<dbReference type="Pfam" id="PF02810">
    <property type="entry name" value="SEC-C"/>
    <property type="match status" value="1"/>
</dbReference>
<reference evidence="1 2" key="1">
    <citation type="submission" date="2023-03" db="EMBL/GenBank/DDBJ databases">
        <title>Muricauda XX sp. nov. and Muricauda XXX sp. nov., two novel species isolated from Okinawa Trough.</title>
        <authorList>
            <person name="Cao W."/>
            <person name="Deng X."/>
        </authorList>
    </citation>
    <scope>NUCLEOTIDE SEQUENCE [LARGE SCALE GENOMIC DNA]</scope>
    <source>
        <strain evidence="1 2">334s03</strain>
    </source>
</reference>
<evidence type="ECO:0000313" key="2">
    <source>
        <dbReference type="Proteomes" id="UP001221366"/>
    </source>
</evidence>
<accession>A0ABT5XXZ2</accession>